<comment type="caution">
    <text evidence="1">The sequence shown here is derived from an EMBL/GenBank/DDBJ whole genome shotgun (WGS) entry which is preliminary data.</text>
</comment>
<protein>
    <recommendedName>
        <fullName evidence="3">C2H2-type domain-containing protein</fullName>
    </recommendedName>
</protein>
<evidence type="ECO:0000313" key="2">
    <source>
        <dbReference type="Proteomes" id="UP000238924"/>
    </source>
</evidence>
<reference evidence="1 2" key="1">
    <citation type="submission" date="2014-04" db="EMBL/GenBank/DDBJ databases">
        <title>Whole genome sequence of 'Brachyspira hampsonii' D13-03603F2.</title>
        <authorList>
            <person name="Patterson A.H."/>
            <person name="Chaban B."/>
            <person name="Fernando C."/>
            <person name="Harding J.C."/>
            <person name="Hill J.E."/>
        </authorList>
    </citation>
    <scope>NUCLEOTIDE SEQUENCE [LARGE SCALE GENOMIC DNA]</scope>
    <source>
        <strain evidence="1 2">D13-03603F2</strain>
    </source>
</reference>
<dbReference type="RefSeq" id="WP_104617934.1">
    <property type="nucleotide sequence ID" value="NZ_JAWLPZ010000005.1"/>
</dbReference>
<evidence type="ECO:0008006" key="3">
    <source>
        <dbReference type="Google" id="ProtNLM"/>
    </source>
</evidence>
<keyword evidence="2" id="KW-1185">Reference proteome</keyword>
<sequence length="91" mass="11087">MEKEFKPSYWIIIRKRKKHIGCSNNCEHLEEENGKMKCCYFEKEIEGEEDNYEPCEECLRVYCETEFASDNMTTYDNRNHFKEQENEMPNV</sequence>
<dbReference type="Proteomes" id="UP000238924">
    <property type="component" value="Unassembled WGS sequence"/>
</dbReference>
<evidence type="ECO:0000313" key="1">
    <source>
        <dbReference type="EMBL" id="PPS22972.1"/>
    </source>
</evidence>
<organism evidence="1 2">
    <name type="scientific">Brachyspira murdochii</name>
    <dbReference type="NCBI Taxonomy" id="84378"/>
    <lineage>
        <taxon>Bacteria</taxon>
        <taxon>Pseudomonadati</taxon>
        <taxon>Spirochaetota</taxon>
        <taxon>Spirochaetia</taxon>
        <taxon>Brachyspirales</taxon>
        <taxon>Brachyspiraceae</taxon>
        <taxon>Brachyspira</taxon>
    </lineage>
</organism>
<gene>
    <name evidence="1" type="ORF">DJ52_01890</name>
</gene>
<proteinExistence type="predicted"/>
<dbReference type="EMBL" id="JJMJ01000028">
    <property type="protein sequence ID" value="PPS22972.1"/>
    <property type="molecule type" value="Genomic_DNA"/>
</dbReference>
<name>A0ABX5B9H5_9SPIR</name>
<accession>A0ABX5B9H5</accession>